<keyword evidence="4" id="KW-1185">Reference proteome</keyword>
<evidence type="ECO:0000313" key="4">
    <source>
        <dbReference type="Proteomes" id="UP001500603"/>
    </source>
</evidence>
<keyword evidence="2" id="KW-0812">Transmembrane</keyword>
<feature type="transmembrane region" description="Helical" evidence="2">
    <location>
        <begin position="30"/>
        <end position="51"/>
    </location>
</feature>
<evidence type="ECO:0000256" key="1">
    <source>
        <dbReference type="SAM" id="MobiDB-lite"/>
    </source>
</evidence>
<evidence type="ECO:0008006" key="5">
    <source>
        <dbReference type="Google" id="ProtNLM"/>
    </source>
</evidence>
<evidence type="ECO:0000313" key="3">
    <source>
        <dbReference type="EMBL" id="GAA5044431.1"/>
    </source>
</evidence>
<keyword evidence="2" id="KW-1133">Transmembrane helix</keyword>
<organism evidence="3 4">
    <name type="scientific">Nocardia callitridis</name>
    <dbReference type="NCBI Taxonomy" id="648753"/>
    <lineage>
        <taxon>Bacteria</taxon>
        <taxon>Bacillati</taxon>
        <taxon>Actinomycetota</taxon>
        <taxon>Actinomycetes</taxon>
        <taxon>Mycobacteriales</taxon>
        <taxon>Nocardiaceae</taxon>
        <taxon>Nocardia</taxon>
    </lineage>
</organism>
<accession>A0ABP9JW20</accession>
<keyword evidence="2" id="KW-0472">Membrane</keyword>
<feature type="transmembrane region" description="Helical" evidence="2">
    <location>
        <begin position="57"/>
        <end position="76"/>
    </location>
</feature>
<dbReference type="Pfam" id="PF14012">
    <property type="entry name" value="DUF4229"/>
    <property type="match status" value="1"/>
</dbReference>
<gene>
    <name evidence="3" type="ORF">GCM10023318_07180</name>
</gene>
<feature type="compositionally biased region" description="Low complexity" evidence="1">
    <location>
        <begin position="115"/>
        <end position="134"/>
    </location>
</feature>
<dbReference type="InterPro" id="IPR025323">
    <property type="entry name" value="DUF4229"/>
</dbReference>
<proteinExistence type="predicted"/>
<dbReference type="EMBL" id="BAABJM010000001">
    <property type="protein sequence ID" value="GAA5044431.1"/>
    <property type="molecule type" value="Genomic_DNA"/>
</dbReference>
<dbReference type="RefSeq" id="WP_425577518.1">
    <property type="nucleotide sequence ID" value="NZ_BAABJM010000001.1"/>
</dbReference>
<feature type="region of interest" description="Disordered" evidence="1">
    <location>
        <begin position="100"/>
        <end position="154"/>
    </location>
</feature>
<feature type="compositionally biased region" description="Basic and acidic residues" evidence="1">
    <location>
        <begin position="100"/>
        <end position="114"/>
    </location>
</feature>
<name>A0ABP9JW20_9NOCA</name>
<comment type="caution">
    <text evidence="3">The sequence shown here is derived from an EMBL/GenBank/DDBJ whole genome shotgun (WGS) entry which is preliminary data.</text>
</comment>
<reference evidence="4" key="1">
    <citation type="journal article" date="2019" name="Int. J. Syst. Evol. Microbiol.">
        <title>The Global Catalogue of Microorganisms (GCM) 10K type strain sequencing project: providing services to taxonomists for standard genome sequencing and annotation.</title>
        <authorList>
            <consortium name="The Broad Institute Genomics Platform"/>
            <consortium name="The Broad Institute Genome Sequencing Center for Infectious Disease"/>
            <person name="Wu L."/>
            <person name="Ma J."/>
        </authorList>
    </citation>
    <scope>NUCLEOTIDE SEQUENCE [LARGE SCALE GENOMIC DNA]</scope>
    <source>
        <strain evidence="4">JCM 18298</strain>
    </source>
</reference>
<dbReference type="Proteomes" id="UP001500603">
    <property type="component" value="Unassembled WGS sequence"/>
</dbReference>
<feature type="compositionally biased region" description="Basic and acidic residues" evidence="1">
    <location>
        <begin position="136"/>
        <end position="154"/>
    </location>
</feature>
<evidence type="ECO:0000256" key="2">
    <source>
        <dbReference type="SAM" id="Phobius"/>
    </source>
</evidence>
<protein>
    <recommendedName>
        <fullName evidence="5">DUF4229 domain-containing protein</fullName>
    </recommendedName>
</protein>
<sequence>MSDAPAPEGATGQRTQGAGRRLARDLGIYTLARIGLVIVIAAVIMLLAHLVSVRIPLVVAALFALLIAMPLSMTLFKRMRTRVNEDIAVVDERRRRDKAQLRARLRGADGRGADSAHPAPAADAAPGDPAAEDAATGERKSDPPSPEEGRGEAR</sequence>